<evidence type="ECO:0000256" key="1">
    <source>
        <dbReference type="SAM" id="MobiDB-lite"/>
    </source>
</evidence>
<keyword evidence="3" id="KW-1185">Reference proteome</keyword>
<accession>A0A9N8HB22</accession>
<evidence type="ECO:0000313" key="2">
    <source>
        <dbReference type="EMBL" id="CAB9505855.1"/>
    </source>
</evidence>
<feature type="region of interest" description="Disordered" evidence="1">
    <location>
        <begin position="852"/>
        <end position="892"/>
    </location>
</feature>
<dbReference type="EMBL" id="CAICTM010000245">
    <property type="protein sequence ID" value="CAB9505855.1"/>
    <property type="molecule type" value="Genomic_DNA"/>
</dbReference>
<organism evidence="2 3">
    <name type="scientific">Seminavis robusta</name>
    <dbReference type="NCBI Taxonomy" id="568900"/>
    <lineage>
        <taxon>Eukaryota</taxon>
        <taxon>Sar</taxon>
        <taxon>Stramenopiles</taxon>
        <taxon>Ochrophyta</taxon>
        <taxon>Bacillariophyta</taxon>
        <taxon>Bacillariophyceae</taxon>
        <taxon>Bacillariophycidae</taxon>
        <taxon>Naviculales</taxon>
        <taxon>Naviculaceae</taxon>
        <taxon>Seminavis</taxon>
    </lineage>
</organism>
<feature type="compositionally biased region" description="Acidic residues" evidence="1">
    <location>
        <begin position="655"/>
        <end position="667"/>
    </location>
</feature>
<dbReference type="AlphaFoldDB" id="A0A9N8HB22"/>
<feature type="compositionally biased region" description="Polar residues" evidence="1">
    <location>
        <begin position="408"/>
        <end position="419"/>
    </location>
</feature>
<feature type="compositionally biased region" description="Basic and acidic residues" evidence="1">
    <location>
        <begin position="339"/>
        <end position="359"/>
    </location>
</feature>
<reference evidence="2" key="1">
    <citation type="submission" date="2020-06" db="EMBL/GenBank/DDBJ databases">
        <authorList>
            <consortium name="Plant Systems Biology data submission"/>
        </authorList>
    </citation>
    <scope>NUCLEOTIDE SEQUENCE</scope>
    <source>
        <strain evidence="2">D6</strain>
    </source>
</reference>
<gene>
    <name evidence="2" type="ORF">SEMRO_246_G097630.1</name>
</gene>
<feature type="region of interest" description="Disordered" evidence="1">
    <location>
        <begin position="807"/>
        <end position="838"/>
    </location>
</feature>
<feature type="region of interest" description="Disordered" evidence="1">
    <location>
        <begin position="55"/>
        <end position="120"/>
    </location>
</feature>
<comment type="caution">
    <text evidence="2">The sequence shown here is derived from an EMBL/GenBank/DDBJ whole genome shotgun (WGS) entry which is preliminary data.</text>
</comment>
<feature type="region of interest" description="Disordered" evidence="1">
    <location>
        <begin position="297"/>
        <end position="488"/>
    </location>
</feature>
<feature type="region of interest" description="Disordered" evidence="1">
    <location>
        <begin position="646"/>
        <end position="676"/>
    </location>
</feature>
<protein>
    <submittedName>
        <fullName evidence="2">Uncharacterized protein</fullName>
    </submittedName>
</protein>
<feature type="compositionally biased region" description="Basic residues" evidence="1">
    <location>
        <begin position="199"/>
        <end position="210"/>
    </location>
</feature>
<sequence>MKDATRQAHSHDNDDLTAPPLTQRKYKSVGSSLLGNIVANSSFVENALYESVAVVKTVPERETEEDEARKTPTGHSRRRRRSDRRWNAASSSSLQFNPDDSTNEEPVQVPPLLSGSGGALQRVRSYERNAAKKSTLRRCSSTVEVNKISVSGMARVTRPSNNNVASSGSNLQLSDDGKKEAQVPPPNGEQLPALLPRLSKPKSSRALRRVKSQEGKMTKKSTLRRCASTAEATPLSVQDVFLVGSSADLARIKRPSSAEKIKAAKKSNGLEAATAKRLTELSFAISNHGVEAASRLVTSATKEPTAGKKGGGTAKSTTKTRRTRTNERLSRSKQLARCKSLEESKKVPVRRAPREEKPDTSAAMAERKKKTSEKRISTGRIRRAKSTPEVKESESKLAKSLPKRSATLDESTQMVQSSKDCTKRGRRTRASRRQGSTNKAKELRMSASESAFTLRRSKSRSKRLTKDVSFRRSSSRRIKSKKETSASTQLRDILDVSSDDMCKSEIIPRSTVRSAKSDATTRKDCSTRRSTQARGILDVSSNDMCKSEIIPRSTVRSAKSDATTRNDLPCLATPEGVRRCRRPRTSETPKVPKSCGTIGQHSSRLRASNTNTMDMSMSCGSLALSRRSSRRCLNSSVRDSQLLQALKQERPTMPDDLDGESDSDDEFATTTRREPTLEVKKQNVERVEETKQSKLQGLEMRSRHSMAKPPGAQQDVIAVLSADGHASLSAMSIMSDSRHSSTHSSRLMEDGSLPSLRFGLDKSQMSLSGLQTSLSDSNSLLVPDTSQENGVGYAGSSSSSLLVPMVHAHRRPRRSSLPGLVANDRPQERRGSLQQDKNIVAPFNLSSERFLADLHSDSDPDDDGSEFATDTETWEKEAEATPKVQLDCPAAA</sequence>
<feature type="compositionally biased region" description="Basic and acidic residues" evidence="1">
    <location>
        <begin position="1"/>
        <end position="14"/>
    </location>
</feature>
<dbReference type="Proteomes" id="UP001153069">
    <property type="component" value="Unassembled WGS sequence"/>
</dbReference>
<feature type="compositionally biased region" description="Basic and acidic residues" evidence="1">
    <location>
        <begin position="386"/>
        <end position="397"/>
    </location>
</feature>
<feature type="region of interest" description="Disordered" evidence="1">
    <location>
        <begin position="578"/>
        <end position="601"/>
    </location>
</feature>
<name>A0A9N8HB22_9STRA</name>
<feature type="region of interest" description="Disordered" evidence="1">
    <location>
        <begin position="157"/>
        <end position="222"/>
    </location>
</feature>
<feature type="region of interest" description="Disordered" evidence="1">
    <location>
        <begin position="1"/>
        <end position="23"/>
    </location>
</feature>
<evidence type="ECO:0000313" key="3">
    <source>
        <dbReference type="Proteomes" id="UP001153069"/>
    </source>
</evidence>
<feature type="compositionally biased region" description="Polar residues" evidence="1">
    <location>
        <begin position="158"/>
        <end position="173"/>
    </location>
</feature>
<proteinExistence type="predicted"/>